<organism evidence="2">
    <name type="scientific">Rhizophora mucronata</name>
    <name type="common">Asiatic mangrove</name>
    <dbReference type="NCBI Taxonomy" id="61149"/>
    <lineage>
        <taxon>Eukaryota</taxon>
        <taxon>Viridiplantae</taxon>
        <taxon>Streptophyta</taxon>
        <taxon>Embryophyta</taxon>
        <taxon>Tracheophyta</taxon>
        <taxon>Spermatophyta</taxon>
        <taxon>Magnoliopsida</taxon>
        <taxon>eudicotyledons</taxon>
        <taxon>Gunneridae</taxon>
        <taxon>Pentapetalae</taxon>
        <taxon>rosids</taxon>
        <taxon>fabids</taxon>
        <taxon>Malpighiales</taxon>
        <taxon>Rhizophoraceae</taxon>
        <taxon>Rhizophora</taxon>
    </lineage>
</organism>
<keyword evidence="1" id="KW-0472">Membrane</keyword>
<protein>
    <submittedName>
        <fullName evidence="2">Transducin family protein</fullName>
    </submittedName>
</protein>
<reference evidence="2" key="1">
    <citation type="submission" date="2018-02" db="EMBL/GenBank/DDBJ databases">
        <title>Rhizophora mucronata_Transcriptome.</title>
        <authorList>
            <person name="Meera S.P."/>
            <person name="Sreeshan A."/>
            <person name="Augustine A."/>
        </authorList>
    </citation>
    <scope>NUCLEOTIDE SEQUENCE</scope>
    <source>
        <tissue evidence="2">Leaf</tissue>
    </source>
</reference>
<evidence type="ECO:0000313" key="2">
    <source>
        <dbReference type="EMBL" id="MBX28252.1"/>
    </source>
</evidence>
<dbReference type="EMBL" id="GGEC01047768">
    <property type="protein sequence ID" value="MBX28252.1"/>
    <property type="molecule type" value="Transcribed_RNA"/>
</dbReference>
<evidence type="ECO:0000256" key="1">
    <source>
        <dbReference type="SAM" id="Phobius"/>
    </source>
</evidence>
<keyword evidence="1" id="KW-0812">Transmembrane</keyword>
<dbReference type="AlphaFoldDB" id="A0A2P2MDK6"/>
<name>A0A2P2MDK6_RHIMU</name>
<accession>A0A2P2MDK6</accession>
<proteinExistence type="predicted"/>
<feature type="transmembrane region" description="Helical" evidence="1">
    <location>
        <begin position="20"/>
        <end position="44"/>
    </location>
</feature>
<keyword evidence="1" id="KW-1133">Transmembrane helix</keyword>
<sequence length="45" mass="5296">MHLIWCISFSYFLHYGVFHFVSSFFISFSHVSLSYLLIALMCTIS</sequence>